<dbReference type="EMBL" id="JACHXU010000006">
    <property type="protein sequence ID" value="MBB3206275.1"/>
    <property type="molecule type" value="Genomic_DNA"/>
</dbReference>
<dbReference type="RefSeq" id="WP_184304661.1">
    <property type="nucleotide sequence ID" value="NZ_JACHXU010000006.1"/>
</dbReference>
<dbReference type="Gene3D" id="3.90.1480.10">
    <property type="entry name" value="Alpha-2,3-sialyltransferase"/>
    <property type="match status" value="1"/>
</dbReference>
<evidence type="ECO:0000313" key="3">
    <source>
        <dbReference type="Proteomes" id="UP000536179"/>
    </source>
</evidence>
<keyword evidence="3" id="KW-1185">Reference proteome</keyword>
<dbReference type="Pfam" id="PF01973">
    <property type="entry name" value="MptE-like"/>
    <property type="match status" value="1"/>
</dbReference>
<evidence type="ECO:0000313" key="2">
    <source>
        <dbReference type="EMBL" id="MBB3206275.1"/>
    </source>
</evidence>
<comment type="caution">
    <text evidence="2">The sequence shown here is derived from an EMBL/GenBank/DDBJ whole genome shotgun (WGS) entry which is preliminary data.</text>
</comment>
<organism evidence="2 3">
    <name type="scientific">Aporhodopirellula rubra</name>
    <dbReference type="NCBI Taxonomy" id="980271"/>
    <lineage>
        <taxon>Bacteria</taxon>
        <taxon>Pseudomonadati</taxon>
        <taxon>Planctomycetota</taxon>
        <taxon>Planctomycetia</taxon>
        <taxon>Pirellulales</taxon>
        <taxon>Pirellulaceae</taxon>
        <taxon>Aporhodopirellula</taxon>
    </lineage>
</organism>
<name>A0A7W5H5U3_9BACT</name>
<dbReference type="Proteomes" id="UP000536179">
    <property type="component" value="Unassembled WGS sequence"/>
</dbReference>
<evidence type="ECO:0000259" key="1">
    <source>
        <dbReference type="Pfam" id="PF01973"/>
    </source>
</evidence>
<sequence length="296" mass="34410">MIAWDDSTPKLRKLVYWYRLFRARAQFFDGYAIGRGGKRFPRLYKREGYQSRMTGLYNKFAGKRCFIVCNGPSLKGMDLSFLKDEITIGCNGIYKNFDEWGFHTDFLLFEDVEQFEIRSKDLETVRGPVKMAALYNSYAIKDRRDWIFFNSPRCNTPKHYYYWNGIFPQFSHDFASIAHLGSTVTYLMLQLAYFLGCTSVYVLGLDHSYGRLSDLFPPGKIPITEENIDLVKQCHFDPDYYRLGDVMGVPDVTRQEKAYALALAEFEADGRELINLTPDSCLSLFPKMSLEQLKLQ</sequence>
<proteinExistence type="predicted"/>
<reference evidence="2 3" key="1">
    <citation type="submission" date="2020-08" db="EMBL/GenBank/DDBJ databases">
        <title>Genomic Encyclopedia of Type Strains, Phase III (KMG-III): the genomes of soil and plant-associated and newly described type strains.</title>
        <authorList>
            <person name="Whitman W."/>
        </authorList>
    </citation>
    <scope>NUCLEOTIDE SEQUENCE [LARGE SCALE GENOMIC DNA]</scope>
    <source>
        <strain evidence="2 3">CECT 8075</strain>
    </source>
</reference>
<gene>
    <name evidence="2" type="ORF">FHS27_002084</name>
</gene>
<dbReference type="InterPro" id="IPR002826">
    <property type="entry name" value="MptE-like"/>
</dbReference>
<dbReference type="AlphaFoldDB" id="A0A7W5H5U3"/>
<accession>A0A7W5H5U3</accession>
<protein>
    <recommendedName>
        <fullName evidence="1">6-hydroxymethylpterin diphosphokinase MptE-like domain-containing protein</fullName>
    </recommendedName>
</protein>
<feature type="domain" description="6-hydroxymethylpterin diphosphokinase MptE-like" evidence="1">
    <location>
        <begin position="51"/>
        <end position="209"/>
    </location>
</feature>